<proteinExistence type="predicted"/>
<dbReference type="AlphaFoldDB" id="A0A1H9LPD5"/>
<evidence type="ECO:0000313" key="2">
    <source>
        <dbReference type="EMBL" id="SER13351.1"/>
    </source>
</evidence>
<protein>
    <submittedName>
        <fullName evidence="2">Protein phosphatase 2C</fullName>
    </submittedName>
</protein>
<dbReference type="STRING" id="478744.SAMN05444359_12515"/>
<name>A0A1H9LPD5_9BACT</name>
<feature type="domain" description="PPM-type phosphatase" evidence="1">
    <location>
        <begin position="15"/>
        <end position="196"/>
    </location>
</feature>
<dbReference type="RefSeq" id="WP_090171755.1">
    <property type="nucleotide sequence ID" value="NZ_FOFB01000025.1"/>
</dbReference>
<dbReference type="InterPro" id="IPR001932">
    <property type="entry name" value="PPM-type_phosphatase-like_dom"/>
</dbReference>
<dbReference type="SUPFAM" id="SSF81606">
    <property type="entry name" value="PP2C-like"/>
    <property type="match status" value="1"/>
</dbReference>
<reference evidence="3" key="1">
    <citation type="submission" date="2016-10" db="EMBL/GenBank/DDBJ databases">
        <authorList>
            <person name="Varghese N."/>
            <person name="Submissions S."/>
        </authorList>
    </citation>
    <scope>NUCLEOTIDE SEQUENCE [LARGE SCALE GENOMIC DNA]</scope>
    <source>
        <strain evidence="3">DSM 24740</strain>
    </source>
</reference>
<dbReference type="Pfam" id="PF13672">
    <property type="entry name" value="PP2C_2"/>
    <property type="match status" value="1"/>
</dbReference>
<dbReference type="OrthoDB" id="654410at2"/>
<keyword evidence="3" id="KW-1185">Reference proteome</keyword>
<dbReference type="EMBL" id="FOFB01000025">
    <property type="protein sequence ID" value="SER13351.1"/>
    <property type="molecule type" value="Genomic_DNA"/>
</dbReference>
<evidence type="ECO:0000313" key="3">
    <source>
        <dbReference type="Proteomes" id="UP000199021"/>
    </source>
</evidence>
<accession>A0A1H9LPD5</accession>
<dbReference type="Gene3D" id="3.60.40.10">
    <property type="entry name" value="PPM-type phosphatase domain"/>
    <property type="match status" value="1"/>
</dbReference>
<dbReference type="InParanoid" id="A0A1H9LPD5"/>
<dbReference type="InterPro" id="IPR036457">
    <property type="entry name" value="PPM-type-like_dom_sf"/>
</dbReference>
<organism evidence="2 3">
    <name type="scientific">Neolewinella agarilytica</name>
    <dbReference type="NCBI Taxonomy" id="478744"/>
    <lineage>
        <taxon>Bacteria</taxon>
        <taxon>Pseudomonadati</taxon>
        <taxon>Bacteroidota</taxon>
        <taxon>Saprospiria</taxon>
        <taxon>Saprospirales</taxon>
        <taxon>Lewinellaceae</taxon>
        <taxon>Neolewinella</taxon>
    </lineage>
</organism>
<sequence>MLFQTYSQIGTHHTDHNEDAFVVADITDSQVLLAVMDGCSMGTESHFASALVAKLLRRIAKQTGLRAFAERKAFSAGELLKQTIETLFQDLARLQADLDLDEKELLTTLILAIVDTRGAEAEIIAIGDGVINVDGQITEIDQDNKPDYLGYHLREDFAGWWAGQRRRYSAKDFLNLTLATDGVLTFRAFSHDSYRPVQEADLLRYLLDERMDEESENMIRKQILYIENTFGLRPTDDLTLVRVMI</sequence>
<evidence type="ECO:0000259" key="1">
    <source>
        <dbReference type="Pfam" id="PF13672"/>
    </source>
</evidence>
<dbReference type="Proteomes" id="UP000199021">
    <property type="component" value="Unassembled WGS sequence"/>
</dbReference>
<gene>
    <name evidence="2" type="ORF">SAMN05444359_12515</name>
</gene>